<organism evidence="1 2">
    <name type="scientific">Schaalia meyeri</name>
    <dbReference type="NCBI Taxonomy" id="52773"/>
    <lineage>
        <taxon>Bacteria</taxon>
        <taxon>Bacillati</taxon>
        <taxon>Actinomycetota</taxon>
        <taxon>Actinomycetes</taxon>
        <taxon>Actinomycetales</taxon>
        <taxon>Actinomycetaceae</taxon>
        <taxon>Schaalia</taxon>
    </lineage>
</organism>
<dbReference type="EMBL" id="CP066065">
    <property type="protein sequence ID" value="QQC44027.1"/>
    <property type="molecule type" value="Genomic_DNA"/>
</dbReference>
<name>A0AAP9Y746_9ACTO</name>
<dbReference type="Proteomes" id="UP000595220">
    <property type="component" value="Chromosome"/>
</dbReference>
<reference evidence="1 2" key="1">
    <citation type="submission" date="2020-12" db="EMBL/GenBank/DDBJ databases">
        <title>FDA dAtabase for Regulatory Grade micrObial Sequences (FDA-ARGOS): Supporting development and validation of Infectious Disease Dx tests.</title>
        <authorList>
            <person name="Sproer C."/>
            <person name="Gronow S."/>
            <person name="Severitt S."/>
            <person name="Schroder I."/>
            <person name="Tallon L."/>
            <person name="Sadzewicz L."/>
            <person name="Zhao X."/>
            <person name="Boylan J."/>
            <person name="Ott S."/>
            <person name="Bowen H."/>
            <person name="Vavikolanu K."/>
            <person name="Mehta A."/>
            <person name="Aluvathingal J."/>
            <person name="Nadendla S."/>
            <person name="Lowell S."/>
            <person name="Myers T."/>
            <person name="Yan Y."/>
            <person name="Sichtig H."/>
        </authorList>
    </citation>
    <scope>NUCLEOTIDE SEQUENCE [LARGE SCALE GENOMIC DNA]</scope>
    <source>
        <strain evidence="1 2">FDAARGOS_985</strain>
    </source>
</reference>
<dbReference type="AlphaFoldDB" id="A0AAP9Y746"/>
<proteinExistence type="predicted"/>
<evidence type="ECO:0000313" key="1">
    <source>
        <dbReference type="EMBL" id="QQC44027.1"/>
    </source>
</evidence>
<gene>
    <name evidence="1" type="ORF">I6H42_00890</name>
</gene>
<keyword evidence="2" id="KW-1185">Reference proteome</keyword>
<evidence type="ECO:0000313" key="2">
    <source>
        <dbReference type="Proteomes" id="UP000595220"/>
    </source>
</evidence>
<accession>A0AAP9Y746</accession>
<sequence>MAGYVRSACGGVRLFFAQRCCCCRCDFTGQQLPEGWTIKSGKVAPWGQQPGGATRLQVFKDDGSVAKVEDLLKEGILKGKENPIGLHG</sequence>
<protein>
    <submittedName>
        <fullName evidence="1">Glycohydrolase toxin TNT-related protein</fullName>
    </submittedName>
</protein>